<reference evidence="2" key="1">
    <citation type="journal article" date="2014" name="Front. Microbiol.">
        <title>High frequency of phylogenetically diverse reductive dehalogenase-homologous genes in deep subseafloor sedimentary metagenomes.</title>
        <authorList>
            <person name="Kawai M."/>
            <person name="Futagami T."/>
            <person name="Toyoda A."/>
            <person name="Takaki Y."/>
            <person name="Nishi S."/>
            <person name="Hori S."/>
            <person name="Arai W."/>
            <person name="Tsubouchi T."/>
            <person name="Morono Y."/>
            <person name="Uchiyama I."/>
            <person name="Ito T."/>
            <person name="Fujiyama A."/>
            <person name="Inagaki F."/>
            <person name="Takami H."/>
        </authorList>
    </citation>
    <scope>NUCLEOTIDE SEQUENCE</scope>
    <source>
        <strain evidence="2">Expedition CK06-06</strain>
    </source>
</reference>
<gene>
    <name evidence="2" type="ORF">S01H4_34969</name>
</gene>
<dbReference type="InterPro" id="IPR055591">
    <property type="entry name" value="DUF7167"/>
</dbReference>
<evidence type="ECO:0000313" key="2">
    <source>
        <dbReference type="EMBL" id="GAG75670.1"/>
    </source>
</evidence>
<accession>X1A0Q0</accession>
<name>X1A0Q0_9ZZZZ</name>
<dbReference type="EMBL" id="BART01018540">
    <property type="protein sequence ID" value="GAG75670.1"/>
    <property type="molecule type" value="Genomic_DNA"/>
</dbReference>
<protein>
    <recommendedName>
        <fullName evidence="1">DUF7167 domain-containing protein</fullName>
    </recommendedName>
</protein>
<evidence type="ECO:0000259" key="1">
    <source>
        <dbReference type="Pfam" id="PF23768"/>
    </source>
</evidence>
<dbReference type="AlphaFoldDB" id="X1A0Q0"/>
<dbReference type="Pfam" id="PF23768">
    <property type="entry name" value="DUF7167"/>
    <property type="match status" value="1"/>
</dbReference>
<comment type="caution">
    <text evidence="2">The sequence shown here is derived from an EMBL/GenBank/DDBJ whole genome shotgun (WGS) entry which is preliminary data.</text>
</comment>
<proteinExistence type="predicted"/>
<sequence length="60" mass="6997">MRVRLYVSTNKVGSKCEDIIDIPDDEVEGMTEKELDEHLNSYAEDHKNNIVNWGFEIIDK</sequence>
<organism evidence="2">
    <name type="scientific">marine sediment metagenome</name>
    <dbReference type="NCBI Taxonomy" id="412755"/>
    <lineage>
        <taxon>unclassified sequences</taxon>
        <taxon>metagenomes</taxon>
        <taxon>ecological metagenomes</taxon>
    </lineage>
</organism>
<feature type="domain" description="DUF7167" evidence="1">
    <location>
        <begin position="1"/>
        <end position="59"/>
    </location>
</feature>